<dbReference type="PRINTS" id="PR00463">
    <property type="entry name" value="EP450I"/>
</dbReference>
<evidence type="ECO:0000256" key="1">
    <source>
        <dbReference type="ARBA" id="ARBA00001971"/>
    </source>
</evidence>
<evidence type="ECO:0000256" key="5">
    <source>
        <dbReference type="ARBA" id="ARBA00022692"/>
    </source>
</evidence>
<evidence type="ECO:0000313" key="14">
    <source>
        <dbReference type="Proteomes" id="UP000266723"/>
    </source>
</evidence>
<dbReference type="InterPro" id="IPR050665">
    <property type="entry name" value="Cytochrome_P450_Monooxygen"/>
</dbReference>
<evidence type="ECO:0000313" key="13">
    <source>
        <dbReference type="EMBL" id="KAF3493651.1"/>
    </source>
</evidence>
<accession>A0ABQ7A7R1</accession>
<keyword evidence="8 12" id="KW-0560">Oxidoreductase</keyword>
<comment type="caution">
    <text evidence="13">The sequence shown here is derived from an EMBL/GenBank/DDBJ whole genome shotgun (WGS) entry which is preliminary data.</text>
</comment>
<keyword evidence="4 12" id="KW-0349">Heme</keyword>
<protein>
    <recommendedName>
        <fullName evidence="15">Cytochrome P450</fullName>
    </recommendedName>
</protein>
<dbReference type="EMBL" id="QGKV02002055">
    <property type="protein sequence ID" value="KAF3493651.1"/>
    <property type="molecule type" value="Genomic_DNA"/>
</dbReference>
<evidence type="ECO:0000256" key="10">
    <source>
        <dbReference type="ARBA" id="ARBA00023033"/>
    </source>
</evidence>
<dbReference type="InterPro" id="IPR002401">
    <property type="entry name" value="Cyt_P450_E_grp-I"/>
</dbReference>
<evidence type="ECO:0008006" key="15">
    <source>
        <dbReference type="Google" id="ProtNLM"/>
    </source>
</evidence>
<dbReference type="PROSITE" id="PS00086">
    <property type="entry name" value="CYTOCHROME_P450"/>
    <property type="match status" value="1"/>
</dbReference>
<comment type="subcellular location">
    <subcellularLocation>
        <location evidence="2">Membrane</location>
        <topology evidence="2">Single-pass membrane protein</topology>
    </subcellularLocation>
</comment>
<comment type="cofactor">
    <cofactor evidence="1">
        <name>heme</name>
        <dbReference type="ChEBI" id="CHEBI:30413"/>
    </cofactor>
</comment>
<keyword evidence="6 12" id="KW-0479">Metal-binding</keyword>
<comment type="similarity">
    <text evidence="3 12">Belongs to the cytochrome P450 family.</text>
</comment>
<evidence type="ECO:0000256" key="9">
    <source>
        <dbReference type="ARBA" id="ARBA00023004"/>
    </source>
</evidence>
<dbReference type="Pfam" id="PF00067">
    <property type="entry name" value="p450"/>
    <property type="match status" value="2"/>
</dbReference>
<keyword evidence="9 12" id="KW-0408">Iron</keyword>
<dbReference type="InterPro" id="IPR017972">
    <property type="entry name" value="Cyt_P450_CS"/>
</dbReference>
<dbReference type="PRINTS" id="PR00385">
    <property type="entry name" value="P450"/>
</dbReference>
<evidence type="ECO:0000256" key="3">
    <source>
        <dbReference type="ARBA" id="ARBA00010617"/>
    </source>
</evidence>
<evidence type="ECO:0000256" key="8">
    <source>
        <dbReference type="ARBA" id="ARBA00023002"/>
    </source>
</evidence>
<name>A0ABQ7A7R1_BRACR</name>
<keyword evidence="5" id="KW-0812">Transmembrane</keyword>
<evidence type="ECO:0000256" key="6">
    <source>
        <dbReference type="ARBA" id="ARBA00022723"/>
    </source>
</evidence>
<keyword evidence="7" id="KW-1133">Transmembrane helix</keyword>
<dbReference type="Gene3D" id="1.10.630.10">
    <property type="entry name" value="Cytochrome P450"/>
    <property type="match status" value="2"/>
</dbReference>
<dbReference type="InterPro" id="IPR001128">
    <property type="entry name" value="Cyt_P450"/>
</dbReference>
<keyword evidence="14" id="KW-1185">Reference proteome</keyword>
<dbReference type="PANTHER" id="PTHR24282">
    <property type="entry name" value="CYTOCHROME P450 FAMILY MEMBER"/>
    <property type="match status" value="1"/>
</dbReference>
<evidence type="ECO:0000256" key="2">
    <source>
        <dbReference type="ARBA" id="ARBA00004167"/>
    </source>
</evidence>
<dbReference type="PANTHER" id="PTHR24282:SF94">
    <property type="entry name" value="CYTOCHROME P450 72C1"/>
    <property type="match status" value="1"/>
</dbReference>
<reference evidence="13 14" key="1">
    <citation type="journal article" date="2020" name="BMC Genomics">
        <title>Intraspecific diversification of the crop wild relative Brassica cretica Lam. using demographic model selection.</title>
        <authorList>
            <person name="Kioukis A."/>
            <person name="Michalopoulou V.A."/>
            <person name="Briers L."/>
            <person name="Pirintsos S."/>
            <person name="Studholme D.J."/>
            <person name="Pavlidis P."/>
            <person name="Sarris P.F."/>
        </authorList>
    </citation>
    <scope>NUCLEOTIDE SEQUENCE [LARGE SCALE GENOMIC DNA]</scope>
    <source>
        <strain evidence="14">cv. PFS-1207/04</strain>
    </source>
</reference>
<organism evidence="13 14">
    <name type="scientific">Brassica cretica</name>
    <name type="common">Mustard</name>
    <dbReference type="NCBI Taxonomy" id="69181"/>
    <lineage>
        <taxon>Eukaryota</taxon>
        <taxon>Viridiplantae</taxon>
        <taxon>Streptophyta</taxon>
        <taxon>Embryophyta</taxon>
        <taxon>Tracheophyta</taxon>
        <taxon>Spermatophyta</taxon>
        <taxon>Magnoliopsida</taxon>
        <taxon>eudicotyledons</taxon>
        <taxon>Gunneridae</taxon>
        <taxon>Pentapetalae</taxon>
        <taxon>rosids</taxon>
        <taxon>malvids</taxon>
        <taxon>Brassicales</taxon>
        <taxon>Brassicaceae</taxon>
        <taxon>Brassiceae</taxon>
        <taxon>Brassica</taxon>
    </lineage>
</organism>
<evidence type="ECO:0000256" key="12">
    <source>
        <dbReference type="RuleBase" id="RU000461"/>
    </source>
</evidence>
<gene>
    <name evidence="13" type="ORF">DY000_02057517</name>
</gene>
<dbReference type="Proteomes" id="UP000266723">
    <property type="component" value="Unassembled WGS sequence"/>
</dbReference>
<evidence type="ECO:0000256" key="11">
    <source>
        <dbReference type="ARBA" id="ARBA00023136"/>
    </source>
</evidence>
<evidence type="ECO:0000256" key="4">
    <source>
        <dbReference type="ARBA" id="ARBA00022617"/>
    </source>
</evidence>
<keyword evidence="10 12" id="KW-0503">Monooxygenase</keyword>
<keyword evidence="11" id="KW-0472">Membrane</keyword>
<evidence type="ECO:0000256" key="7">
    <source>
        <dbReference type="ARBA" id="ARBA00022989"/>
    </source>
</evidence>
<sequence length="521" mass="58976">MSGGVCGTVASKNVVWSCVSRLPASWCGGGDLAAVFILHTRFRESRFIFLQLHRWSRVEAHGFKSILPALNSSCKEMLEEWEKLASAERTVELDSWTYCHDLTRNMLARASFGDSYKDGTKSFEIQQEQIDLGLRALRSVYIPGSKYLPTKFNKRLRETERDIRAIFKDMIETKEEEIKRGRANDKNSDLLCSMLDSNAKQIKQHGPDSGLSLDDLIDDCKAFYLAGQHATSSLFVWTLVALSQHQDWQNKARDEISQAFGNNEPDFEGLSHLIVVSRHFKTHQTEKRRVKIPTKKVRRYFVGKCNGCKFVGIPSGSETAIQSVGIPSEYTDGILTEFQNCRYCVGISSISDKFSSEFRWKILTDFFRSVFPSVLSVFSCSAMILHEVLRLYSPAYFTSRITEQEVKLQRFSLPEGVVITIPMLLVHHDPDLWGDDVKQFKPERFINGVASATKGRLSFLPFSSGPRTCIGLNFSILKAKLFVAMVLQRFSVELSPSYTHAPFPAITTVPQHGAHLIIRKV</sequence>
<proteinExistence type="inferred from homology"/>
<dbReference type="InterPro" id="IPR036396">
    <property type="entry name" value="Cyt_P450_sf"/>
</dbReference>
<dbReference type="SUPFAM" id="SSF48264">
    <property type="entry name" value="Cytochrome P450"/>
    <property type="match status" value="1"/>
</dbReference>